<dbReference type="AlphaFoldDB" id="A0A8J4X0K0"/>
<evidence type="ECO:0000256" key="1">
    <source>
        <dbReference type="SAM" id="SignalP"/>
    </source>
</evidence>
<keyword evidence="3" id="KW-1185">Reference proteome</keyword>
<dbReference type="EMBL" id="LUCH01002080">
    <property type="protein sequence ID" value="KAF5402022.1"/>
    <property type="molecule type" value="Genomic_DNA"/>
</dbReference>
<feature type="signal peptide" evidence="1">
    <location>
        <begin position="1"/>
        <end position="20"/>
    </location>
</feature>
<organism evidence="2 3">
    <name type="scientific">Paragonimus heterotremus</name>
    <dbReference type="NCBI Taxonomy" id="100268"/>
    <lineage>
        <taxon>Eukaryota</taxon>
        <taxon>Metazoa</taxon>
        <taxon>Spiralia</taxon>
        <taxon>Lophotrochozoa</taxon>
        <taxon>Platyhelminthes</taxon>
        <taxon>Trematoda</taxon>
        <taxon>Digenea</taxon>
        <taxon>Plagiorchiida</taxon>
        <taxon>Troglotremata</taxon>
        <taxon>Troglotrematidae</taxon>
        <taxon>Paragonimus</taxon>
    </lineage>
</organism>
<feature type="chain" id="PRO_5035313464" evidence="1">
    <location>
        <begin position="21"/>
        <end position="121"/>
    </location>
</feature>
<sequence>MFTFGEVFLVVAFGLFCVQGSGHFIDSGYFEGKFDHSHRAFIRDKTGESCETYCYRPRKNWKLEEECRNRCRSTGHSSDACADMCVCIIKGSRQLAGLHNNFGFSRRRDTPVVVTQRSDDC</sequence>
<proteinExistence type="predicted"/>
<evidence type="ECO:0000313" key="3">
    <source>
        <dbReference type="Proteomes" id="UP000748531"/>
    </source>
</evidence>
<comment type="caution">
    <text evidence="2">The sequence shown here is derived from an EMBL/GenBank/DDBJ whole genome shotgun (WGS) entry which is preliminary data.</text>
</comment>
<accession>A0A8J4X0K0</accession>
<name>A0A8J4X0K0_9TREM</name>
<keyword evidence="1" id="KW-0732">Signal</keyword>
<dbReference type="Proteomes" id="UP000748531">
    <property type="component" value="Unassembled WGS sequence"/>
</dbReference>
<evidence type="ECO:0000313" key="2">
    <source>
        <dbReference type="EMBL" id="KAF5402022.1"/>
    </source>
</evidence>
<gene>
    <name evidence="2" type="ORF">PHET_04390</name>
</gene>
<protein>
    <submittedName>
        <fullName evidence="2">Uncharacterized protein</fullName>
    </submittedName>
</protein>
<reference evidence="2" key="1">
    <citation type="submission" date="2019-05" db="EMBL/GenBank/DDBJ databases">
        <title>Annotation for the trematode Paragonimus heterotremus.</title>
        <authorList>
            <person name="Choi Y.-J."/>
        </authorList>
    </citation>
    <scope>NUCLEOTIDE SEQUENCE</scope>
    <source>
        <strain evidence="2">LC</strain>
    </source>
</reference>